<dbReference type="Gene3D" id="1.10.287.130">
    <property type="match status" value="1"/>
</dbReference>
<dbReference type="CDD" id="cd00082">
    <property type="entry name" value="HisKA"/>
    <property type="match status" value="1"/>
</dbReference>
<protein>
    <recommendedName>
        <fullName evidence="3">histidine kinase</fullName>
        <ecNumber evidence="3">2.7.13.3</ecNumber>
    </recommendedName>
</protein>
<evidence type="ECO:0000256" key="7">
    <source>
        <dbReference type="ARBA" id="ARBA00022692"/>
    </source>
</evidence>
<evidence type="ECO:0000256" key="11">
    <source>
        <dbReference type="ARBA" id="ARBA00022989"/>
    </source>
</evidence>
<evidence type="ECO:0000259" key="16">
    <source>
        <dbReference type="PROSITE" id="PS50885"/>
    </source>
</evidence>
<dbReference type="PANTHER" id="PTHR45528">
    <property type="entry name" value="SENSOR HISTIDINE KINASE CPXA"/>
    <property type="match status" value="1"/>
</dbReference>
<dbReference type="Pfam" id="PF00672">
    <property type="entry name" value="HAMP"/>
    <property type="match status" value="1"/>
</dbReference>
<organism evidence="17 18">
    <name type="scientific">Sporosarcina newyorkensis 2681</name>
    <dbReference type="NCBI Taxonomy" id="1027292"/>
    <lineage>
        <taxon>Bacteria</taxon>
        <taxon>Bacillati</taxon>
        <taxon>Bacillota</taxon>
        <taxon>Bacilli</taxon>
        <taxon>Bacillales</taxon>
        <taxon>Caryophanaceae</taxon>
        <taxon>Sporosarcina</taxon>
    </lineage>
</organism>
<evidence type="ECO:0000313" key="18">
    <source>
        <dbReference type="Proteomes" id="UP000005316"/>
    </source>
</evidence>
<evidence type="ECO:0000256" key="13">
    <source>
        <dbReference type="ARBA" id="ARBA00023136"/>
    </source>
</evidence>
<dbReference type="SMART" id="SM00304">
    <property type="entry name" value="HAMP"/>
    <property type="match status" value="1"/>
</dbReference>
<dbReference type="HOGENOM" id="CLU_000445_89_3_9"/>
<keyword evidence="12" id="KW-0902">Two-component regulatory system</keyword>
<keyword evidence="6 17" id="KW-0808">Transferase</keyword>
<evidence type="ECO:0000256" key="2">
    <source>
        <dbReference type="ARBA" id="ARBA00004651"/>
    </source>
</evidence>
<dbReference type="Gene3D" id="6.10.340.10">
    <property type="match status" value="1"/>
</dbReference>
<sequence length="360" mass="41569">MIKLVRTLLPKQLLWRLTFLNVFAISLFIILSSFAIYNTACVLVDGMGTMDEQRQNHFNATLLQYLWIFSISTILMGSLIHFYLTWKLIRPLEELIESTKDMKKGRYPDMIQTKSRGEIGELIIHFNELVQQLKNNQQSRQKLVTDLSHEFRTPLSNLTSYLIALRNGVIVGDRELFDALSGESKRLTTMVEQLEQLKEWDYVAKQTFTEKERVDMRLLIEQSIEMFHWTLEEKGIPVIVEADVGMVNVYNGGIPQVLSNIIDNAIRYYEGKEPIIIHGESNKEGYRVSISSEGQEITEAERTKVFERFYQGDAPRSHRTGGTGLGLAISKEIIEHHNGRVGLNSIKNHYHTFWFTIPLE</sequence>
<evidence type="ECO:0000256" key="10">
    <source>
        <dbReference type="ARBA" id="ARBA00022840"/>
    </source>
</evidence>
<dbReference type="InterPro" id="IPR004358">
    <property type="entry name" value="Sig_transdc_His_kin-like_C"/>
</dbReference>
<evidence type="ECO:0000256" key="5">
    <source>
        <dbReference type="ARBA" id="ARBA00022553"/>
    </source>
</evidence>
<evidence type="ECO:0000259" key="15">
    <source>
        <dbReference type="PROSITE" id="PS50109"/>
    </source>
</evidence>
<dbReference type="InterPro" id="IPR003661">
    <property type="entry name" value="HisK_dim/P_dom"/>
</dbReference>
<keyword evidence="10" id="KW-0067">ATP-binding</keyword>
<feature type="domain" description="Histidine kinase" evidence="15">
    <location>
        <begin position="146"/>
        <end position="360"/>
    </location>
</feature>
<keyword evidence="8" id="KW-0547">Nucleotide-binding</keyword>
<feature type="transmembrane region" description="Helical" evidence="14">
    <location>
        <begin position="20"/>
        <end position="44"/>
    </location>
</feature>
<evidence type="ECO:0000256" key="3">
    <source>
        <dbReference type="ARBA" id="ARBA00012438"/>
    </source>
</evidence>
<comment type="catalytic activity">
    <reaction evidence="1">
        <text>ATP + protein L-histidine = ADP + protein N-phospho-L-histidine.</text>
        <dbReference type="EC" id="2.7.13.3"/>
    </reaction>
</comment>
<dbReference type="InterPro" id="IPR050398">
    <property type="entry name" value="HssS/ArlS-like"/>
</dbReference>
<dbReference type="Pfam" id="PF00512">
    <property type="entry name" value="HisKA"/>
    <property type="match status" value="1"/>
</dbReference>
<dbReference type="Pfam" id="PF02518">
    <property type="entry name" value="HATPase_c"/>
    <property type="match status" value="1"/>
</dbReference>
<dbReference type="PANTHER" id="PTHR45528:SF1">
    <property type="entry name" value="SENSOR HISTIDINE KINASE CPXA"/>
    <property type="match status" value="1"/>
</dbReference>
<evidence type="ECO:0000256" key="14">
    <source>
        <dbReference type="SAM" id="Phobius"/>
    </source>
</evidence>
<keyword evidence="5" id="KW-0597">Phosphoprotein</keyword>
<feature type="transmembrane region" description="Helical" evidence="14">
    <location>
        <begin position="65"/>
        <end position="86"/>
    </location>
</feature>
<dbReference type="PRINTS" id="PR00344">
    <property type="entry name" value="BCTRLSENSOR"/>
</dbReference>
<evidence type="ECO:0000256" key="4">
    <source>
        <dbReference type="ARBA" id="ARBA00022475"/>
    </source>
</evidence>
<keyword evidence="11 14" id="KW-1133">Transmembrane helix</keyword>
<dbReference type="EC" id="2.7.13.3" evidence="3"/>
<proteinExistence type="predicted"/>
<feature type="domain" description="HAMP" evidence="16">
    <location>
        <begin position="86"/>
        <end position="138"/>
    </location>
</feature>
<evidence type="ECO:0000256" key="6">
    <source>
        <dbReference type="ARBA" id="ARBA00022679"/>
    </source>
</evidence>
<name>F9DRZ6_9BACL</name>
<dbReference type="SMART" id="SM00387">
    <property type="entry name" value="HATPase_c"/>
    <property type="match status" value="1"/>
</dbReference>
<dbReference type="Gene3D" id="3.30.565.10">
    <property type="entry name" value="Histidine kinase-like ATPase, C-terminal domain"/>
    <property type="match status" value="1"/>
</dbReference>
<dbReference type="AlphaFoldDB" id="F9DRZ6"/>
<dbReference type="SUPFAM" id="SSF47384">
    <property type="entry name" value="Homodimeric domain of signal transducing histidine kinase"/>
    <property type="match status" value="1"/>
</dbReference>
<dbReference type="InterPro" id="IPR005467">
    <property type="entry name" value="His_kinase_dom"/>
</dbReference>
<dbReference type="InterPro" id="IPR036890">
    <property type="entry name" value="HATPase_C_sf"/>
</dbReference>
<dbReference type="PROSITE" id="PS50109">
    <property type="entry name" value="HIS_KIN"/>
    <property type="match status" value="1"/>
</dbReference>
<accession>F9DRZ6</accession>
<dbReference type="GO" id="GO:0000155">
    <property type="term" value="F:phosphorelay sensor kinase activity"/>
    <property type="evidence" value="ECO:0007669"/>
    <property type="project" value="InterPro"/>
</dbReference>
<dbReference type="GO" id="GO:0005524">
    <property type="term" value="F:ATP binding"/>
    <property type="evidence" value="ECO:0007669"/>
    <property type="project" value="UniProtKB-KW"/>
</dbReference>
<evidence type="ECO:0000256" key="9">
    <source>
        <dbReference type="ARBA" id="ARBA00022777"/>
    </source>
</evidence>
<dbReference type="SUPFAM" id="SSF158472">
    <property type="entry name" value="HAMP domain-like"/>
    <property type="match status" value="1"/>
</dbReference>
<dbReference type="STRING" id="759851.SAMN04244570_2049"/>
<dbReference type="eggNOG" id="COG5002">
    <property type="taxonomic scope" value="Bacteria"/>
</dbReference>
<evidence type="ECO:0000313" key="17">
    <source>
        <dbReference type="EMBL" id="EGQ26425.1"/>
    </source>
</evidence>
<dbReference type="RefSeq" id="WP_009766443.1">
    <property type="nucleotide sequence ID" value="NZ_GL982997.1"/>
</dbReference>
<comment type="caution">
    <text evidence="17">The sequence shown here is derived from an EMBL/GenBank/DDBJ whole genome shotgun (WGS) entry which is preliminary data.</text>
</comment>
<dbReference type="SUPFAM" id="SSF55874">
    <property type="entry name" value="ATPase domain of HSP90 chaperone/DNA topoisomerase II/histidine kinase"/>
    <property type="match status" value="1"/>
</dbReference>
<comment type="subcellular location">
    <subcellularLocation>
        <location evidence="2">Cell membrane</location>
        <topology evidence="2">Multi-pass membrane protein</topology>
    </subcellularLocation>
</comment>
<dbReference type="Proteomes" id="UP000005316">
    <property type="component" value="Unassembled WGS sequence"/>
</dbReference>
<evidence type="ECO:0000256" key="1">
    <source>
        <dbReference type="ARBA" id="ARBA00000085"/>
    </source>
</evidence>
<dbReference type="InterPro" id="IPR003594">
    <property type="entry name" value="HATPase_dom"/>
</dbReference>
<reference evidence="17 18" key="1">
    <citation type="submission" date="2011-04" db="EMBL/GenBank/DDBJ databases">
        <authorList>
            <person name="Muzny D."/>
            <person name="Qin X."/>
            <person name="Deng J."/>
            <person name="Jiang H."/>
            <person name="Liu Y."/>
            <person name="Qu J."/>
            <person name="Song X.-Z."/>
            <person name="Zhang L."/>
            <person name="Thornton R."/>
            <person name="Coyle M."/>
            <person name="Francisco L."/>
            <person name="Jackson L."/>
            <person name="Javaid M."/>
            <person name="Korchina V."/>
            <person name="Kovar C."/>
            <person name="Mata R."/>
            <person name="Mathew T."/>
            <person name="Ngo R."/>
            <person name="Nguyen L."/>
            <person name="Nguyen N."/>
            <person name="Okwuonu G."/>
            <person name="Ongeri F."/>
            <person name="Pham C."/>
            <person name="Simmons D."/>
            <person name="Wilczek-Boney K."/>
            <person name="Hale W."/>
            <person name="Jakkamsetti A."/>
            <person name="Pham P."/>
            <person name="Ruth R."/>
            <person name="San Lucas F."/>
            <person name="Warren J."/>
            <person name="Zhang J."/>
            <person name="Zhao Z."/>
            <person name="Zhou C."/>
            <person name="Zhu D."/>
            <person name="Lee S."/>
            <person name="Bess C."/>
            <person name="Blankenburg K."/>
            <person name="Forbes L."/>
            <person name="Fu Q."/>
            <person name="Gubbala S."/>
            <person name="Hirani K."/>
            <person name="Jayaseelan J.C."/>
            <person name="Lara F."/>
            <person name="Munidasa M."/>
            <person name="Palculict T."/>
            <person name="Patil S."/>
            <person name="Pu L.-L."/>
            <person name="Saada N."/>
            <person name="Tang L."/>
            <person name="Weissenberger G."/>
            <person name="Zhu Y."/>
            <person name="Hemphill L."/>
            <person name="Shang Y."/>
            <person name="Youmans B."/>
            <person name="Ayvaz T."/>
            <person name="Ross M."/>
            <person name="Santibanez J."/>
            <person name="Aqrawi P."/>
            <person name="Gross S."/>
            <person name="Joshi V."/>
            <person name="Fowler G."/>
            <person name="Nazareth L."/>
            <person name="Reid J."/>
            <person name="Worley K."/>
            <person name="Petrosino J."/>
            <person name="Highlander S."/>
            <person name="Gibbs R."/>
        </authorList>
    </citation>
    <scope>NUCLEOTIDE SEQUENCE [LARGE SCALE GENOMIC DNA]</scope>
    <source>
        <strain evidence="17 18">2681</strain>
    </source>
</reference>
<dbReference type="GO" id="GO:0005886">
    <property type="term" value="C:plasma membrane"/>
    <property type="evidence" value="ECO:0007669"/>
    <property type="project" value="UniProtKB-SubCell"/>
</dbReference>
<dbReference type="PROSITE" id="PS50885">
    <property type="entry name" value="HAMP"/>
    <property type="match status" value="1"/>
</dbReference>
<evidence type="ECO:0000256" key="12">
    <source>
        <dbReference type="ARBA" id="ARBA00023012"/>
    </source>
</evidence>
<dbReference type="InterPro" id="IPR003660">
    <property type="entry name" value="HAMP_dom"/>
</dbReference>
<dbReference type="InterPro" id="IPR036097">
    <property type="entry name" value="HisK_dim/P_sf"/>
</dbReference>
<keyword evidence="4" id="KW-1003">Cell membrane</keyword>
<keyword evidence="7 14" id="KW-0812">Transmembrane</keyword>
<dbReference type="EMBL" id="AFPZ01000044">
    <property type="protein sequence ID" value="EGQ26425.1"/>
    <property type="molecule type" value="Genomic_DNA"/>
</dbReference>
<gene>
    <name evidence="17" type="ORF">HMPREF9372_1576</name>
</gene>
<keyword evidence="13 14" id="KW-0472">Membrane</keyword>
<keyword evidence="9 17" id="KW-0418">Kinase</keyword>
<dbReference type="CDD" id="cd06225">
    <property type="entry name" value="HAMP"/>
    <property type="match status" value="1"/>
</dbReference>
<evidence type="ECO:0000256" key="8">
    <source>
        <dbReference type="ARBA" id="ARBA00022741"/>
    </source>
</evidence>
<dbReference type="SMART" id="SM00388">
    <property type="entry name" value="HisKA"/>
    <property type="match status" value="1"/>
</dbReference>